<dbReference type="Gene3D" id="3.30.450.40">
    <property type="match status" value="1"/>
</dbReference>
<dbReference type="CDD" id="cd00130">
    <property type="entry name" value="PAS"/>
    <property type="match status" value="1"/>
</dbReference>
<keyword evidence="17" id="KW-1185">Reference proteome</keyword>
<dbReference type="PANTHER" id="PTHR42878">
    <property type="entry name" value="TWO-COMPONENT HISTIDINE KINASE"/>
    <property type="match status" value="1"/>
</dbReference>
<dbReference type="SUPFAM" id="SSF55781">
    <property type="entry name" value="GAF domain-like"/>
    <property type="match status" value="1"/>
</dbReference>
<keyword evidence="5" id="KW-0808">Transferase</keyword>
<name>A0ABT1T348_9SPHI</name>
<dbReference type="InterPro" id="IPR050351">
    <property type="entry name" value="BphY/WalK/GraS-like"/>
</dbReference>
<dbReference type="InterPro" id="IPR003018">
    <property type="entry name" value="GAF"/>
</dbReference>
<keyword evidence="9" id="KW-0067">ATP-binding</keyword>
<keyword evidence="8" id="KW-0418">Kinase</keyword>
<dbReference type="CDD" id="cd00082">
    <property type="entry name" value="HisKA"/>
    <property type="match status" value="1"/>
</dbReference>
<dbReference type="SMART" id="SM00388">
    <property type="entry name" value="HisKA"/>
    <property type="match status" value="1"/>
</dbReference>
<dbReference type="InterPro" id="IPR003661">
    <property type="entry name" value="HisK_dim/P_dom"/>
</dbReference>
<keyword evidence="11" id="KW-0902">Two-component regulatory system</keyword>
<sequence>MDAGTTNAAEMTHLIANTKLPYELFDHLPIAIYTCDKDGYITSFNKAAVKLWGRTPETNKELWCGSWKIFKTNGQPLPLDTCPMARTLKEGIAIEGEEIIIQRPDGALVNVLPYPVPVFDTNGNITGAVNTLIDVTEQRSGERKQAMLASIITTSDDAIVSKTLEGIVTSWNYGAEQLFGYTESEAIGKSITMLIPKDRLMEEEEILSKIRKGEKVEHYKTLRMTKNGVEIPVSLAISPMMDSKGNIIGASKIARNVSKQQLAEQTLQQYAENLEILNTVGKVISEKLDVQEILQNVTDATTMLSGAAFGAFFYNKLDEEGESYMLYTLSGAPREAFEKFGMPRNTDVFSHTFNGLGIVRVDDITKDPRYGHNHPHYGMPKGHLPVVSYLAVPVISKSGEVIGGLFLGHPEPGRFTKEHEILISGVISQASVALDNAKLYEEIQILNSKKDEFIGLASHELKTPMTSLNGYLQIIDRSLPDDDKNKLFIQKALAQINKLSGLISDLLDVSKIEAGKLPFTYAVFNLPQLIDEVVDLMQYSTKSHRIIVCSDIDDLLVNADRQRIEQVVINLISNAIKYSPQADHINISVSQQDSKAIVAVQDFGIGINKEQHDRIFSRFYRVDDLAAHISGLGIGLYISNEIITRHQGKLSVDSETGKGSTFKFEIPIEQ</sequence>
<dbReference type="Pfam" id="PF13185">
    <property type="entry name" value="GAF_2"/>
    <property type="match status" value="1"/>
</dbReference>
<feature type="domain" description="PAS" evidence="14">
    <location>
        <begin position="144"/>
        <end position="213"/>
    </location>
</feature>
<dbReference type="InterPro" id="IPR035965">
    <property type="entry name" value="PAS-like_dom_sf"/>
</dbReference>
<dbReference type="InterPro" id="IPR003594">
    <property type="entry name" value="HATPase_dom"/>
</dbReference>
<evidence type="ECO:0000256" key="10">
    <source>
        <dbReference type="ARBA" id="ARBA00022989"/>
    </source>
</evidence>
<dbReference type="InterPro" id="IPR005467">
    <property type="entry name" value="His_kinase_dom"/>
</dbReference>
<dbReference type="InterPro" id="IPR029016">
    <property type="entry name" value="GAF-like_dom_sf"/>
</dbReference>
<dbReference type="NCBIfam" id="TIGR00229">
    <property type="entry name" value="sensory_box"/>
    <property type="match status" value="2"/>
</dbReference>
<evidence type="ECO:0000256" key="1">
    <source>
        <dbReference type="ARBA" id="ARBA00000085"/>
    </source>
</evidence>
<dbReference type="EC" id="2.7.13.3" evidence="3"/>
<keyword evidence="10" id="KW-1133">Transmembrane helix</keyword>
<keyword evidence="7" id="KW-0547">Nucleotide-binding</keyword>
<dbReference type="CDD" id="cd00075">
    <property type="entry name" value="HATPase"/>
    <property type="match status" value="1"/>
</dbReference>
<accession>A0ABT1T348</accession>
<protein>
    <recommendedName>
        <fullName evidence="3">histidine kinase</fullName>
        <ecNumber evidence="3">2.7.13.3</ecNumber>
    </recommendedName>
</protein>
<keyword evidence="6" id="KW-0812">Transmembrane</keyword>
<dbReference type="InterPro" id="IPR004358">
    <property type="entry name" value="Sig_transdc_His_kin-like_C"/>
</dbReference>
<evidence type="ECO:0000259" key="14">
    <source>
        <dbReference type="PROSITE" id="PS50112"/>
    </source>
</evidence>
<evidence type="ECO:0000313" key="16">
    <source>
        <dbReference type="EMBL" id="MCQ6959042.1"/>
    </source>
</evidence>
<dbReference type="PROSITE" id="PS50109">
    <property type="entry name" value="HIS_KIN"/>
    <property type="match status" value="1"/>
</dbReference>
<dbReference type="InterPro" id="IPR036097">
    <property type="entry name" value="HisK_dim/P_sf"/>
</dbReference>
<dbReference type="PROSITE" id="PS50113">
    <property type="entry name" value="PAC"/>
    <property type="match status" value="2"/>
</dbReference>
<dbReference type="RefSeq" id="WP_256539234.1">
    <property type="nucleotide sequence ID" value="NZ_JANHOH010000002.1"/>
</dbReference>
<dbReference type="PRINTS" id="PR00344">
    <property type="entry name" value="BCTRLSENSOR"/>
</dbReference>
<reference evidence="16 17" key="1">
    <citation type="submission" date="2022-07" db="EMBL/GenBank/DDBJ databases">
        <title>Mucilaginibacter sp. JC4.</title>
        <authorList>
            <person name="Le V."/>
            <person name="Ko S.-R."/>
            <person name="Ahn C.-Y."/>
            <person name="Oh H.-M."/>
        </authorList>
    </citation>
    <scope>NUCLEOTIDE SEQUENCE [LARGE SCALE GENOMIC DNA]</scope>
    <source>
        <strain evidence="16 17">JC4</strain>
    </source>
</reference>
<evidence type="ECO:0000313" key="17">
    <source>
        <dbReference type="Proteomes" id="UP001204376"/>
    </source>
</evidence>
<proteinExistence type="predicted"/>
<dbReference type="EMBL" id="JANHOH010000002">
    <property type="protein sequence ID" value="MCQ6959042.1"/>
    <property type="molecule type" value="Genomic_DNA"/>
</dbReference>
<evidence type="ECO:0000259" key="15">
    <source>
        <dbReference type="PROSITE" id="PS50113"/>
    </source>
</evidence>
<keyword evidence="12" id="KW-0472">Membrane</keyword>
<evidence type="ECO:0000256" key="9">
    <source>
        <dbReference type="ARBA" id="ARBA00022840"/>
    </source>
</evidence>
<evidence type="ECO:0000256" key="2">
    <source>
        <dbReference type="ARBA" id="ARBA00004141"/>
    </source>
</evidence>
<dbReference type="SMART" id="SM00091">
    <property type="entry name" value="PAS"/>
    <property type="match status" value="2"/>
</dbReference>
<dbReference type="SMART" id="SM00065">
    <property type="entry name" value="GAF"/>
    <property type="match status" value="1"/>
</dbReference>
<evidence type="ECO:0000256" key="3">
    <source>
        <dbReference type="ARBA" id="ARBA00012438"/>
    </source>
</evidence>
<dbReference type="Pfam" id="PF13426">
    <property type="entry name" value="PAS_9"/>
    <property type="match status" value="2"/>
</dbReference>
<feature type="domain" description="Histidine kinase" evidence="13">
    <location>
        <begin position="456"/>
        <end position="670"/>
    </location>
</feature>
<comment type="subcellular location">
    <subcellularLocation>
        <location evidence="2">Membrane</location>
        <topology evidence="2">Multi-pass membrane protein</topology>
    </subcellularLocation>
</comment>
<evidence type="ECO:0000259" key="13">
    <source>
        <dbReference type="PROSITE" id="PS50109"/>
    </source>
</evidence>
<dbReference type="InterPro" id="IPR036890">
    <property type="entry name" value="HATPase_C_sf"/>
</dbReference>
<dbReference type="SUPFAM" id="SSF55785">
    <property type="entry name" value="PYP-like sensor domain (PAS domain)"/>
    <property type="match status" value="2"/>
</dbReference>
<evidence type="ECO:0000256" key="11">
    <source>
        <dbReference type="ARBA" id="ARBA00023012"/>
    </source>
</evidence>
<evidence type="ECO:0000256" key="6">
    <source>
        <dbReference type="ARBA" id="ARBA00022692"/>
    </source>
</evidence>
<comment type="catalytic activity">
    <reaction evidence="1">
        <text>ATP + protein L-histidine = ADP + protein N-phospho-L-histidine.</text>
        <dbReference type="EC" id="2.7.13.3"/>
    </reaction>
</comment>
<comment type="caution">
    <text evidence="16">The sequence shown here is derived from an EMBL/GenBank/DDBJ whole genome shotgun (WGS) entry which is preliminary data.</text>
</comment>
<gene>
    <name evidence="16" type="ORF">NPE20_13790</name>
</gene>
<organism evidence="16 17">
    <name type="scientific">Mucilaginibacter aquariorum</name>
    <dbReference type="NCBI Taxonomy" id="2967225"/>
    <lineage>
        <taxon>Bacteria</taxon>
        <taxon>Pseudomonadati</taxon>
        <taxon>Bacteroidota</taxon>
        <taxon>Sphingobacteriia</taxon>
        <taxon>Sphingobacteriales</taxon>
        <taxon>Sphingobacteriaceae</taxon>
        <taxon>Mucilaginibacter</taxon>
    </lineage>
</organism>
<dbReference type="SMART" id="SM00387">
    <property type="entry name" value="HATPase_c"/>
    <property type="match status" value="1"/>
</dbReference>
<dbReference type="Gene3D" id="3.30.450.20">
    <property type="entry name" value="PAS domain"/>
    <property type="match status" value="2"/>
</dbReference>
<evidence type="ECO:0000256" key="8">
    <source>
        <dbReference type="ARBA" id="ARBA00022777"/>
    </source>
</evidence>
<feature type="domain" description="PAC" evidence="15">
    <location>
        <begin position="215"/>
        <end position="269"/>
    </location>
</feature>
<evidence type="ECO:0000256" key="12">
    <source>
        <dbReference type="ARBA" id="ARBA00023136"/>
    </source>
</evidence>
<dbReference type="PROSITE" id="PS50112">
    <property type="entry name" value="PAS"/>
    <property type="match status" value="1"/>
</dbReference>
<evidence type="ECO:0000256" key="7">
    <source>
        <dbReference type="ARBA" id="ARBA00022741"/>
    </source>
</evidence>
<dbReference type="SUPFAM" id="SSF47384">
    <property type="entry name" value="Homodimeric domain of signal transducing histidine kinase"/>
    <property type="match status" value="1"/>
</dbReference>
<dbReference type="PANTHER" id="PTHR42878:SF7">
    <property type="entry name" value="SENSOR HISTIDINE KINASE GLRK"/>
    <property type="match status" value="1"/>
</dbReference>
<dbReference type="Gene3D" id="1.10.287.130">
    <property type="match status" value="1"/>
</dbReference>
<dbReference type="Proteomes" id="UP001204376">
    <property type="component" value="Unassembled WGS sequence"/>
</dbReference>
<dbReference type="Pfam" id="PF00512">
    <property type="entry name" value="HisKA"/>
    <property type="match status" value="1"/>
</dbReference>
<feature type="domain" description="PAC" evidence="15">
    <location>
        <begin position="95"/>
        <end position="147"/>
    </location>
</feature>
<dbReference type="Pfam" id="PF02518">
    <property type="entry name" value="HATPase_c"/>
    <property type="match status" value="1"/>
</dbReference>
<dbReference type="SUPFAM" id="SSF55874">
    <property type="entry name" value="ATPase domain of HSP90 chaperone/DNA topoisomerase II/histidine kinase"/>
    <property type="match status" value="1"/>
</dbReference>
<evidence type="ECO:0000256" key="4">
    <source>
        <dbReference type="ARBA" id="ARBA00022553"/>
    </source>
</evidence>
<dbReference type="InterPro" id="IPR000700">
    <property type="entry name" value="PAS-assoc_C"/>
</dbReference>
<evidence type="ECO:0000256" key="5">
    <source>
        <dbReference type="ARBA" id="ARBA00022679"/>
    </source>
</evidence>
<keyword evidence="4" id="KW-0597">Phosphoprotein</keyword>
<dbReference type="InterPro" id="IPR000014">
    <property type="entry name" value="PAS"/>
</dbReference>
<dbReference type="Gene3D" id="3.30.565.10">
    <property type="entry name" value="Histidine kinase-like ATPase, C-terminal domain"/>
    <property type="match status" value="1"/>
</dbReference>